<dbReference type="OrthoDB" id="9808195at2"/>
<evidence type="ECO:0000256" key="6">
    <source>
        <dbReference type="ARBA" id="ARBA00023211"/>
    </source>
</evidence>
<dbReference type="NCBIfam" id="NF006771">
    <property type="entry name" value="PRK09290.1-5"/>
    <property type="match status" value="1"/>
</dbReference>
<evidence type="ECO:0000256" key="3">
    <source>
        <dbReference type="ARBA" id="ARBA00011738"/>
    </source>
</evidence>
<comment type="similarity">
    <text evidence="2">Belongs to the peptidase M20 family.</text>
</comment>
<keyword evidence="11" id="KW-1185">Reference proteome</keyword>
<dbReference type="GO" id="GO:0046872">
    <property type="term" value="F:metal ion binding"/>
    <property type="evidence" value="ECO:0007669"/>
    <property type="project" value="UniProtKB-KW"/>
</dbReference>
<evidence type="ECO:0000256" key="2">
    <source>
        <dbReference type="ARBA" id="ARBA00006153"/>
    </source>
</evidence>
<dbReference type="PANTHER" id="PTHR32494">
    <property type="entry name" value="ALLANTOATE DEIMINASE-RELATED"/>
    <property type="match status" value="1"/>
</dbReference>
<keyword evidence="7" id="KW-0862">Zinc</keyword>
<proteinExistence type="inferred from homology"/>
<organism evidence="10 11">
    <name type="scientific">Lucifera butyrica</name>
    <dbReference type="NCBI Taxonomy" id="1351585"/>
    <lineage>
        <taxon>Bacteria</taxon>
        <taxon>Bacillati</taxon>
        <taxon>Bacillota</taxon>
        <taxon>Negativicutes</taxon>
        <taxon>Veillonellales</taxon>
        <taxon>Veillonellaceae</taxon>
        <taxon>Lucifera</taxon>
    </lineage>
</organism>
<evidence type="ECO:0000313" key="10">
    <source>
        <dbReference type="EMBL" id="VBB06304.1"/>
    </source>
</evidence>
<keyword evidence="4 7" id="KW-0479">Metal-binding</keyword>
<comment type="subunit">
    <text evidence="3">Homodimer.</text>
</comment>
<evidence type="ECO:0000256" key="5">
    <source>
        <dbReference type="ARBA" id="ARBA00022801"/>
    </source>
</evidence>
<feature type="domain" description="Peptidase M20 dimerisation" evidence="9">
    <location>
        <begin position="212"/>
        <end position="310"/>
    </location>
</feature>
<feature type="binding site" evidence="7">
    <location>
        <position position="122"/>
    </location>
    <ligand>
        <name>Zn(2+)</name>
        <dbReference type="ChEBI" id="CHEBI:29105"/>
        <label>2</label>
    </ligand>
</feature>
<evidence type="ECO:0000256" key="8">
    <source>
        <dbReference type="PIRSR" id="PIRSR001235-2"/>
    </source>
</evidence>
<evidence type="ECO:0000256" key="4">
    <source>
        <dbReference type="ARBA" id="ARBA00022723"/>
    </source>
</evidence>
<protein>
    <submittedName>
        <fullName evidence="10">Peptidase m20</fullName>
    </submittedName>
</protein>
<name>A0A498R4E7_9FIRM</name>
<feature type="binding site" evidence="7">
    <location>
        <position position="77"/>
    </location>
    <ligand>
        <name>Zn(2+)</name>
        <dbReference type="ChEBI" id="CHEBI:29105"/>
        <label>1</label>
    </ligand>
</feature>
<comment type="cofactor">
    <cofactor evidence="1">
        <name>Mn(2+)</name>
        <dbReference type="ChEBI" id="CHEBI:29035"/>
    </cofactor>
</comment>
<dbReference type="InterPro" id="IPR011650">
    <property type="entry name" value="Peptidase_M20_dimer"/>
</dbReference>
<dbReference type="PANTHER" id="PTHR32494:SF19">
    <property type="entry name" value="ALLANTOATE DEIMINASE-RELATED"/>
    <property type="match status" value="1"/>
</dbReference>
<dbReference type="GO" id="GO:0016813">
    <property type="term" value="F:hydrolase activity, acting on carbon-nitrogen (but not peptide) bonds, in linear amidines"/>
    <property type="evidence" value="ECO:0007669"/>
    <property type="project" value="InterPro"/>
</dbReference>
<dbReference type="Proteomes" id="UP000277811">
    <property type="component" value="Unassembled WGS sequence"/>
</dbReference>
<feature type="binding site" evidence="7">
    <location>
        <position position="88"/>
    </location>
    <ligand>
        <name>Zn(2+)</name>
        <dbReference type="ChEBI" id="CHEBI:29105"/>
        <label>1</label>
    </ligand>
</feature>
<dbReference type="NCBIfam" id="TIGR01879">
    <property type="entry name" value="hydantase"/>
    <property type="match status" value="1"/>
</dbReference>
<dbReference type="Pfam" id="PF01546">
    <property type="entry name" value="Peptidase_M20"/>
    <property type="match status" value="1"/>
</dbReference>
<accession>A0A498R4E7</accession>
<feature type="binding site" evidence="7">
    <location>
        <position position="380"/>
    </location>
    <ligand>
        <name>Zn(2+)</name>
        <dbReference type="ChEBI" id="CHEBI:29105"/>
        <label>2</label>
    </ligand>
</feature>
<dbReference type="PIRSF" id="PIRSF001235">
    <property type="entry name" value="Amidase_carbamoylase"/>
    <property type="match status" value="1"/>
</dbReference>
<evidence type="ECO:0000313" key="11">
    <source>
        <dbReference type="Proteomes" id="UP000277811"/>
    </source>
</evidence>
<dbReference type="RefSeq" id="WP_122627258.1">
    <property type="nucleotide sequence ID" value="NZ_UPPP01000062.1"/>
</dbReference>
<feature type="binding site" evidence="7">
    <location>
        <position position="88"/>
    </location>
    <ligand>
        <name>Zn(2+)</name>
        <dbReference type="ChEBI" id="CHEBI:29105"/>
        <label>2</label>
    </ligand>
</feature>
<feature type="binding site" evidence="8">
    <location>
        <position position="212"/>
    </location>
    <ligand>
        <name>allantoate</name>
        <dbReference type="ChEBI" id="CHEBI:17536"/>
    </ligand>
</feature>
<reference evidence="10 11" key="1">
    <citation type="submission" date="2018-06" db="EMBL/GenBank/DDBJ databases">
        <authorList>
            <person name="Strepis N."/>
        </authorList>
    </citation>
    <scope>NUCLEOTIDE SEQUENCE [LARGE SCALE GENOMIC DNA]</scope>
    <source>
        <strain evidence="10">LUCI</strain>
    </source>
</reference>
<dbReference type="SUPFAM" id="SSF53187">
    <property type="entry name" value="Zn-dependent exopeptidases"/>
    <property type="match status" value="1"/>
</dbReference>
<dbReference type="InterPro" id="IPR002933">
    <property type="entry name" value="Peptidase_M20"/>
</dbReference>
<keyword evidence="5" id="KW-0378">Hydrolase</keyword>
<dbReference type="Gene3D" id="3.40.630.10">
    <property type="entry name" value="Zn peptidases"/>
    <property type="match status" value="1"/>
</dbReference>
<comment type="cofactor">
    <cofactor evidence="7">
        <name>Zn(2+)</name>
        <dbReference type="ChEBI" id="CHEBI:29105"/>
    </cofactor>
    <text evidence="7">Binds 2 Zn(2+) ions per subunit.</text>
</comment>
<evidence type="ECO:0000256" key="1">
    <source>
        <dbReference type="ARBA" id="ARBA00001936"/>
    </source>
</evidence>
<evidence type="ECO:0000259" key="9">
    <source>
        <dbReference type="Pfam" id="PF07687"/>
    </source>
</evidence>
<dbReference type="Gene3D" id="3.30.70.360">
    <property type="match status" value="1"/>
</dbReference>
<dbReference type="SUPFAM" id="SSF55031">
    <property type="entry name" value="Bacterial exopeptidase dimerisation domain"/>
    <property type="match status" value="1"/>
</dbReference>
<gene>
    <name evidence="10" type="ORF">LUCI_1534</name>
</gene>
<evidence type="ECO:0000256" key="7">
    <source>
        <dbReference type="PIRSR" id="PIRSR001235-1"/>
    </source>
</evidence>
<feature type="binding site" evidence="8">
    <location>
        <position position="273"/>
    </location>
    <ligand>
        <name>allantoate</name>
        <dbReference type="ChEBI" id="CHEBI:17536"/>
    </ligand>
</feature>
<dbReference type="InterPro" id="IPR036264">
    <property type="entry name" value="Bact_exopeptidase_dim_dom"/>
</dbReference>
<dbReference type="InterPro" id="IPR010158">
    <property type="entry name" value="Amidase_Cbmase"/>
</dbReference>
<feature type="binding site" evidence="8">
    <location>
        <position position="286"/>
    </location>
    <ligand>
        <name>allantoate</name>
        <dbReference type="ChEBI" id="CHEBI:17536"/>
    </ligand>
</feature>
<dbReference type="AlphaFoldDB" id="A0A498R4E7"/>
<sequence length="407" mass="43958">MEDKWVIELIEQLAQFKEGEIGISRLAFSQADRQAREHIQGRMKDAGLDVRIDAAGNIIGRLAGKDPEAPAVATGSHLDTVPHGGKYDGVVGIAGGLLAIQRLQARGPLTHPVELVVFIAEEASRFGYSNLGSKAMNGTANIHAWSRAQDHSGITLKQAFLKQGLDLSAVTAAARKKEELKGFVELHIEQSRILEKTGSKIGIVEWVAASTRLKITVEGTAAHSGATPMDERQDALVSASMIVLAIQEISLEQSTYGTVGTVGAQIVHPGVMNAVPGMVEMWVDIRGVDHDSIIQTLQDIKDAISTIAEEQHTPVAMEVLSSEKPVLMDEHMVETIENVCRSRGVSYRLMNSGAGHDAMYMAHLTPTGMILIPCKNGLSHHPEESVATEDIMTGIDVLTEMLYRLAK</sequence>
<feature type="binding site" evidence="7">
    <location>
        <position position="187"/>
    </location>
    <ligand>
        <name>Zn(2+)</name>
        <dbReference type="ChEBI" id="CHEBI:29105"/>
        <label>1</label>
    </ligand>
</feature>
<dbReference type="CDD" id="cd03884">
    <property type="entry name" value="M20_bAS"/>
    <property type="match status" value="1"/>
</dbReference>
<keyword evidence="6" id="KW-0464">Manganese</keyword>
<dbReference type="Pfam" id="PF07687">
    <property type="entry name" value="M20_dimer"/>
    <property type="match status" value="1"/>
</dbReference>
<dbReference type="EMBL" id="UPPP01000062">
    <property type="protein sequence ID" value="VBB06304.1"/>
    <property type="molecule type" value="Genomic_DNA"/>
</dbReference>